<dbReference type="Pfam" id="PF01490">
    <property type="entry name" value="Aa_trans"/>
    <property type="match status" value="1"/>
</dbReference>
<dbReference type="Proteomes" id="UP000012960">
    <property type="component" value="Unplaced"/>
</dbReference>
<dbReference type="GO" id="GO:0016020">
    <property type="term" value="C:membrane"/>
    <property type="evidence" value="ECO:0007669"/>
    <property type="project" value="UniProtKB-SubCell"/>
</dbReference>
<feature type="transmembrane region" description="Helical" evidence="7">
    <location>
        <begin position="137"/>
        <end position="160"/>
    </location>
</feature>
<dbReference type="PANTHER" id="PTHR48017">
    <property type="entry name" value="OS05G0424000 PROTEIN-RELATED"/>
    <property type="match status" value="1"/>
</dbReference>
<evidence type="ECO:0000259" key="8">
    <source>
        <dbReference type="Pfam" id="PF01490"/>
    </source>
</evidence>
<keyword evidence="4" id="KW-0029">Amino-acid transport</keyword>
<feature type="domain" description="Amino acid transporter transmembrane" evidence="8">
    <location>
        <begin position="85"/>
        <end position="154"/>
    </location>
</feature>
<keyword evidence="6 7" id="KW-0472">Membrane</keyword>
<evidence type="ECO:0000256" key="7">
    <source>
        <dbReference type="SAM" id="Phobius"/>
    </source>
</evidence>
<evidence type="ECO:0000256" key="2">
    <source>
        <dbReference type="ARBA" id="ARBA00022448"/>
    </source>
</evidence>
<accession>A0A804IFL8</accession>
<keyword evidence="5 7" id="KW-1133">Transmembrane helix</keyword>
<dbReference type="InterPro" id="IPR013057">
    <property type="entry name" value="AA_transpt_TM"/>
</dbReference>
<dbReference type="Gramene" id="Ma03_t24020.1">
    <property type="protein sequence ID" value="Ma03_p24020.1"/>
    <property type="gene ID" value="Ma03_g24020"/>
</dbReference>
<evidence type="ECO:0000256" key="6">
    <source>
        <dbReference type="ARBA" id="ARBA00023136"/>
    </source>
</evidence>
<feature type="transmembrane region" description="Helical" evidence="7">
    <location>
        <begin position="95"/>
        <end position="117"/>
    </location>
</feature>
<dbReference type="EnsemblPlants" id="Ma03_t24020.1">
    <property type="protein sequence ID" value="Ma03_p24020.1"/>
    <property type="gene ID" value="Ma03_g24020"/>
</dbReference>
<protein>
    <recommendedName>
        <fullName evidence="8">Amino acid transporter transmembrane domain-containing protein</fullName>
    </recommendedName>
</protein>
<keyword evidence="2" id="KW-0813">Transport</keyword>
<organism evidence="9 10">
    <name type="scientific">Musa acuminata subsp. malaccensis</name>
    <name type="common">Wild banana</name>
    <name type="synonym">Musa malaccensis</name>
    <dbReference type="NCBI Taxonomy" id="214687"/>
    <lineage>
        <taxon>Eukaryota</taxon>
        <taxon>Viridiplantae</taxon>
        <taxon>Streptophyta</taxon>
        <taxon>Embryophyta</taxon>
        <taxon>Tracheophyta</taxon>
        <taxon>Spermatophyta</taxon>
        <taxon>Magnoliopsida</taxon>
        <taxon>Liliopsida</taxon>
        <taxon>Zingiberales</taxon>
        <taxon>Musaceae</taxon>
        <taxon>Musa</taxon>
    </lineage>
</organism>
<evidence type="ECO:0000256" key="3">
    <source>
        <dbReference type="ARBA" id="ARBA00022692"/>
    </source>
</evidence>
<keyword evidence="3 7" id="KW-0812">Transmembrane</keyword>
<name>A0A804IFL8_MUSAM</name>
<evidence type="ECO:0000313" key="9">
    <source>
        <dbReference type="EnsemblPlants" id="Ma03_p24020.1"/>
    </source>
</evidence>
<dbReference type="InParanoid" id="A0A804IFL8"/>
<comment type="subcellular location">
    <subcellularLocation>
        <location evidence="1">Membrane</location>
    </subcellularLocation>
</comment>
<keyword evidence="10" id="KW-1185">Reference proteome</keyword>
<evidence type="ECO:0000256" key="1">
    <source>
        <dbReference type="ARBA" id="ARBA00004370"/>
    </source>
</evidence>
<evidence type="ECO:0000256" key="4">
    <source>
        <dbReference type="ARBA" id="ARBA00022970"/>
    </source>
</evidence>
<sequence>MTGHSAGAPPRDYSLSSDSQDRIFGIFSGIAIIATTYGNGIIPEIQVCSSFCTVDTGERDESDNYSVEPSSVVFLAQSCQATAARPVTGKMFKGLCLSYVIVIMTFFSVAISGYWAFGNQAEGSILANFILKNSSTLVPKWFLVMTNLFVLLQLAAVGVVRTEISMSFPS</sequence>
<reference evidence="9" key="1">
    <citation type="submission" date="2021-05" db="UniProtKB">
        <authorList>
            <consortium name="EnsemblPlants"/>
        </authorList>
    </citation>
    <scope>IDENTIFICATION</scope>
    <source>
        <strain evidence="9">subsp. malaccensis</strain>
    </source>
</reference>
<evidence type="ECO:0000313" key="10">
    <source>
        <dbReference type="Proteomes" id="UP000012960"/>
    </source>
</evidence>
<dbReference type="OMA" id="VEHMANY"/>
<dbReference type="AlphaFoldDB" id="A0A804IFL8"/>
<evidence type="ECO:0000256" key="5">
    <source>
        <dbReference type="ARBA" id="ARBA00022989"/>
    </source>
</evidence>
<dbReference type="GO" id="GO:0006865">
    <property type="term" value="P:amino acid transport"/>
    <property type="evidence" value="ECO:0007669"/>
    <property type="project" value="UniProtKB-KW"/>
</dbReference>
<proteinExistence type="predicted"/>